<dbReference type="EMBL" id="CACRTO010000020">
    <property type="protein sequence ID" value="VYU35292.1"/>
    <property type="molecule type" value="Genomic_DNA"/>
</dbReference>
<reference evidence="2" key="1">
    <citation type="submission" date="2019-11" db="EMBL/GenBank/DDBJ databases">
        <authorList>
            <person name="Feng L."/>
        </authorList>
    </citation>
    <scope>NUCLEOTIDE SEQUENCE</scope>
    <source>
        <strain evidence="2">CTertiumLFYP3</strain>
    </source>
</reference>
<protein>
    <submittedName>
        <fullName evidence="2">Uncharacterized protein</fullName>
    </submittedName>
</protein>
<keyword evidence="1" id="KW-0472">Membrane</keyword>
<evidence type="ECO:0000256" key="1">
    <source>
        <dbReference type="SAM" id="Phobius"/>
    </source>
</evidence>
<feature type="transmembrane region" description="Helical" evidence="1">
    <location>
        <begin position="6"/>
        <end position="23"/>
    </location>
</feature>
<gene>
    <name evidence="2" type="ORF">CTLFYP3_02150</name>
</gene>
<proteinExistence type="predicted"/>
<dbReference type="RefSeq" id="WP_156626601.1">
    <property type="nucleotide sequence ID" value="NZ_CACRTO010000020.1"/>
</dbReference>
<sequence length="206" mass="23362">MRKTKIILSITILVIIMASVVIIKNNSSKFKNDTLEKAIEDYYSKNLPENKGELKINTIKEIDDGYLALVEKNYGEGEPYSTLFLLNKEKEIVSMTSGNIPISPGFSVNSLEYNDSNIIFGTINDSKMNGINEVGRIGIDVSEIKLEFTDGEELTDKTIENRSYIMIVPKKDIKDILLYNSKNELQDRMSDYDWGNFINNVKLQGV</sequence>
<accession>A0A6N3E3S8</accession>
<evidence type="ECO:0000313" key="2">
    <source>
        <dbReference type="EMBL" id="VYU35292.1"/>
    </source>
</evidence>
<keyword evidence="1" id="KW-1133">Transmembrane helix</keyword>
<dbReference type="AlphaFoldDB" id="A0A6N3E3S8"/>
<keyword evidence="1" id="KW-0812">Transmembrane</keyword>
<name>A0A6N3E3S8_9CLOT</name>
<organism evidence="2">
    <name type="scientific">Clostridium tertium</name>
    <dbReference type="NCBI Taxonomy" id="1559"/>
    <lineage>
        <taxon>Bacteria</taxon>
        <taxon>Bacillati</taxon>
        <taxon>Bacillota</taxon>
        <taxon>Clostridia</taxon>
        <taxon>Eubacteriales</taxon>
        <taxon>Clostridiaceae</taxon>
        <taxon>Clostridium</taxon>
    </lineage>
</organism>